<evidence type="ECO:0000313" key="2">
    <source>
        <dbReference type="Proteomes" id="UP000077202"/>
    </source>
</evidence>
<comment type="caution">
    <text evidence="1">The sequence shown here is derived from an EMBL/GenBank/DDBJ whole genome shotgun (WGS) entry which is preliminary data.</text>
</comment>
<evidence type="ECO:0000313" key="1">
    <source>
        <dbReference type="EMBL" id="OAE34555.1"/>
    </source>
</evidence>
<dbReference type="EMBL" id="LVLJ01000379">
    <property type="protein sequence ID" value="OAE34555.1"/>
    <property type="molecule type" value="Genomic_DNA"/>
</dbReference>
<keyword evidence="2" id="KW-1185">Reference proteome</keyword>
<reference evidence="1" key="1">
    <citation type="submission" date="2016-03" db="EMBL/GenBank/DDBJ databases">
        <title>Mechanisms controlling the formation of the plant cell surface in tip-growing cells are functionally conserved among land plants.</title>
        <authorList>
            <person name="Honkanen S."/>
            <person name="Jones V.A."/>
            <person name="Morieri G."/>
            <person name="Champion C."/>
            <person name="Hetherington A.J."/>
            <person name="Kelly S."/>
            <person name="Saint-Marcoux D."/>
            <person name="Proust H."/>
            <person name="Prescott H."/>
            <person name="Dolan L."/>
        </authorList>
    </citation>
    <scope>NUCLEOTIDE SEQUENCE [LARGE SCALE GENOMIC DNA]</scope>
    <source>
        <tissue evidence="1">Whole gametophyte</tissue>
    </source>
</reference>
<dbReference type="AlphaFoldDB" id="A0A176WPV9"/>
<gene>
    <name evidence="1" type="ORF">AXG93_1487s1000</name>
</gene>
<sequence>MVLRLGWSRRIRGTCRLCDRTGFFPVGFSPISHRRASIGGLKAGHAARSGFEPSVGFQLTNRKDFAPEENALPPGNCLHMVARELSIEHVGAVPVQRTTMKWGWKEKIRVLTAHERPRLETRRSSSKAWISPCLCLDMRMVNGQNSANNLPLQSPTLNVSIRGWAGSWCYQKELAKKANGGDPRLAMP</sequence>
<protein>
    <submittedName>
        <fullName evidence="1">Uncharacterized protein</fullName>
    </submittedName>
</protein>
<accession>A0A176WPV9</accession>
<name>A0A176WPV9_MARPO</name>
<organism evidence="1 2">
    <name type="scientific">Marchantia polymorpha subsp. ruderalis</name>
    <dbReference type="NCBI Taxonomy" id="1480154"/>
    <lineage>
        <taxon>Eukaryota</taxon>
        <taxon>Viridiplantae</taxon>
        <taxon>Streptophyta</taxon>
        <taxon>Embryophyta</taxon>
        <taxon>Marchantiophyta</taxon>
        <taxon>Marchantiopsida</taxon>
        <taxon>Marchantiidae</taxon>
        <taxon>Marchantiales</taxon>
        <taxon>Marchantiaceae</taxon>
        <taxon>Marchantia</taxon>
    </lineage>
</organism>
<dbReference type="Proteomes" id="UP000077202">
    <property type="component" value="Unassembled WGS sequence"/>
</dbReference>
<proteinExistence type="predicted"/>